<proteinExistence type="predicted"/>
<name>A0ABT8VP04_9FLAO</name>
<evidence type="ECO:0000313" key="4">
    <source>
        <dbReference type="Proteomes" id="UP001168642"/>
    </source>
</evidence>
<dbReference type="RefSeq" id="WP_302882945.1">
    <property type="nucleotide sequence ID" value="NZ_JAUMIT010000001.1"/>
</dbReference>
<gene>
    <name evidence="3" type="ORF">QVZ41_02390</name>
</gene>
<feature type="chain" id="PRO_5046431107" evidence="1">
    <location>
        <begin position="23"/>
        <end position="351"/>
    </location>
</feature>
<dbReference type="SUPFAM" id="SSF56219">
    <property type="entry name" value="DNase I-like"/>
    <property type="match status" value="1"/>
</dbReference>
<keyword evidence="4" id="KW-1185">Reference proteome</keyword>
<dbReference type="InterPro" id="IPR005135">
    <property type="entry name" value="Endo/exonuclease/phosphatase"/>
</dbReference>
<sequence>MLLKINQITLIILSFCCSTLFAQKSYIVQTVAFYNLENLFDTINDPEKMDELSPMMEIKSNRREIYLDKLSKLAQVLCDIGKEQNKLPPTIIGIAEVENRKVIEDLVATSPLSNYNYGIIHYDSPDQRGIDTALLYNKDIFKPTHSEAIPANLYHNNFKIHTRDILWTTGYLMDEKMHILVNHWPSRRGGAKKSSILREHVAQRNLDVIAKIRKEEPNAKIIGMGDFNDSPTDKSFKKVLNTKASKKKLKPGDLYNPFEKMFKEGFNTLTYKSELFLFDQIFFSENYITLDKDYQKFKFYKAGIFNPSYMTLQKGKYKGSPKRSFSGSNYLGGYSDHYPVYCYLLKENKSN</sequence>
<feature type="domain" description="Endonuclease/exonuclease/phosphatase" evidence="2">
    <location>
        <begin position="30"/>
        <end position="345"/>
    </location>
</feature>
<organism evidence="3 4">
    <name type="scientific">Wenyingzhuangia gilva</name>
    <dbReference type="NCBI Taxonomy" id="3057677"/>
    <lineage>
        <taxon>Bacteria</taxon>
        <taxon>Pseudomonadati</taxon>
        <taxon>Bacteroidota</taxon>
        <taxon>Flavobacteriia</taxon>
        <taxon>Flavobacteriales</taxon>
        <taxon>Flavobacteriaceae</taxon>
        <taxon>Wenyingzhuangia</taxon>
    </lineage>
</organism>
<reference evidence="3" key="1">
    <citation type="submission" date="2023-07" db="EMBL/GenBank/DDBJ databases">
        <title>Wenyingzhuangia sp. chi5 genome sequencing and assembly.</title>
        <authorList>
            <person name="Park S."/>
        </authorList>
    </citation>
    <scope>NUCLEOTIDE SEQUENCE</scope>
    <source>
        <strain evidence="3">Chi5</strain>
    </source>
</reference>
<protein>
    <submittedName>
        <fullName evidence="3">Endonuclease/exonuclease/phosphatase family protein</fullName>
    </submittedName>
</protein>
<evidence type="ECO:0000256" key="1">
    <source>
        <dbReference type="SAM" id="SignalP"/>
    </source>
</evidence>
<accession>A0ABT8VP04</accession>
<keyword evidence="3" id="KW-0540">Nuclease</keyword>
<dbReference type="Proteomes" id="UP001168642">
    <property type="component" value="Unassembled WGS sequence"/>
</dbReference>
<evidence type="ECO:0000259" key="2">
    <source>
        <dbReference type="Pfam" id="PF19580"/>
    </source>
</evidence>
<keyword evidence="3" id="KW-0378">Hydrolase</keyword>
<feature type="signal peptide" evidence="1">
    <location>
        <begin position="1"/>
        <end position="22"/>
    </location>
</feature>
<dbReference type="EMBL" id="JAUMIT010000001">
    <property type="protein sequence ID" value="MDO3693694.1"/>
    <property type="molecule type" value="Genomic_DNA"/>
</dbReference>
<keyword evidence="3" id="KW-0255">Endonuclease</keyword>
<dbReference type="PANTHER" id="PTHR42834:SF1">
    <property type="entry name" value="ENDONUCLEASE_EXONUCLEASE_PHOSPHATASE FAMILY PROTEIN (AFU_ORTHOLOGUE AFUA_3G09210)"/>
    <property type="match status" value="1"/>
</dbReference>
<evidence type="ECO:0000313" key="3">
    <source>
        <dbReference type="EMBL" id="MDO3693694.1"/>
    </source>
</evidence>
<dbReference type="Gene3D" id="3.60.10.10">
    <property type="entry name" value="Endonuclease/exonuclease/phosphatase"/>
    <property type="match status" value="1"/>
</dbReference>
<dbReference type="Pfam" id="PF19580">
    <property type="entry name" value="Exo_endo_phos_3"/>
    <property type="match status" value="1"/>
</dbReference>
<comment type="caution">
    <text evidence="3">The sequence shown here is derived from an EMBL/GenBank/DDBJ whole genome shotgun (WGS) entry which is preliminary data.</text>
</comment>
<dbReference type="InterPro" id="IPR036691">
    <property type="entry name" value="Endo/exonu/phosph_ase_sf"/>
</dbReference>
<dbReference type="PANTHER" id="PTHR42834">
    <property type="entry name" value="ENDONUCLEASE/EXONUCLEASE/PHOSPHATASE FAMILY PROTEIN (AFU_ORTHOLOGUE AFUA_3G09210)"/>
    <property type="match status" value="1"/>
</dbReference>
<dbReference type="GO" id="GO:0004519">
    <property type="term" value="F:endonuclease activity"/>
    <property type="evidence" value="ECO:0007669"/>
    <property type="project" value="UniProtKB-KW"/>
</dbReference>
<keyword evidence="1" id="KW-0732">Signal</keyword>